<dbReference type="AlphaFoldDB" id="A0A9W7AZ20"/>
<evidence type="ECO:0000256" key="1">
    <source>
        <dbReference type="SAM" id="MobiDB-lite"/>
    </source>
</evidence>
<organism evidence="3 4">
    <name type="scientific">Triparma laevis f. inornata</name>
    <dbReference type="NCBI Taxonomy" id="1714386"/>
    <lineage>
        <taxon>Eukaryota</taxon>
        <taxon>Sar</taxon>
        <taxon>Stramenopiles</taxon>
        <taxon>Ochrophyta</taxon>
        <taxon>Bolidophyceae</taxon>
        <taxon>Parmales</taxon>
        <taxon>Triparmaceae</taxon>
        <taxon>Triparma</taxon>
    </lineage>
</organism>
<feature type="transmembrane region" description="Helical" evidence="2">
    <location>
        <begin position="99"/>
        <end position="120"/>
    </location>
</feature>
<protein>
    <submittedName>
        <fullName evidence="3">Uncharacterized protein</fullName>
    </submittedName>
</protein>
<feature type="compositionally biased region" description="Basic and acidic residues" evidence="1">
    <location>
        <begin position="361"/>
        <end position="378"/>
    </location>
</feature>
<sequence length="378" mass="41912">MSTHYFLLLLSPDTMSTNEDSSSSDNLSLSPAVVGAVGFPLYLTLSLLVLYRLLHHLRLSGPTPTLRKTFHILLLLNTTLETCSYIPFTFLGGTTYTKWSYILHLLSVAFDLIAFSCVTVQWSRINTFTVGFGNKILRKRVSLIVALVLLVDILFLLFTLSVCVTLYLSSDSLSEWANKADSYKRLLICEPIALTLNASCVIIYGIKMVRRLLSLRTWSSLPSPTKLRILSQALGVMFTCAGCYLLRGGLCLAQYHELIGGGEMIETDLIWWMGAIWVPTVVPSLLLLFSMRNLDRKVEEGRTPIGLMGDVEERNSTASFLSSEGRGSGEGDESLKEANSLGGGMHKSLLRNEFGGEENDFNEKGWKGGKERAHSITF</sequence>
<dbReference type="EMBL" id="BLQM01000285">
    <property type="protein sequence ID" value="GMH80621.1"/>
    <property type="molecule type" value="Genomic_DNA"/>
</dbReference>
<feature type="transmembrane region" description="Helical" evidence="2">
    <location>
        <begin position="141"/>
        <end position="168"/>
    </location>
</feature>
<name>A0A9W7AZ20_9STRA</name>
<feature type="transmembrane region" description="Helical" evidence="2">
    <location>
        <begin position="269"/>
        <end position="289"/>
    </location>
</feature>
<evidence type="ECO:0000313" key="3">
    <source>
        <dbReference type="EMBL" id="GMH80621.1"/>
    </source>
</evidence>
<feature type="compositionally biased region" description="Basic and acidic residues" evidence="1">
    <location>
        <begin position="327"/>
        <end position="336"/>
    </location>
</feature>
<dbReference type="Proteomes" id="UP001162640">
    <property type="component" value="Unassembled WGS sequence"/>
</dbReference>
<accession>A0A9W7AZ20</accession>
<feature type="transmembrane region" description="Helical" evidence="2">
    <location>
        <begin position="72"/>
        <end position="93"/>
    </location>
</feature>
<keyword evidence="2" id="KW-1133">Transmembrane helix</keyword>
<feature type="transmembrane region" description="Helical" evidence="2">
    <location>
        <begin position="188"/>
        <end position="206"/>
    </location>
</feature>
<keyword evidence="2" id="KW-0812">Transmembrane</keyword>
<feature type="transmembrane region" description="Helical" evidence="2">
    <location>
        <begin position="227"/>
        <end position="249"/>
    </location>
</feature>
<evidence type="ECO:0000256" key="2">
    <source>
        <dbReference type="SAM" id="Phobius"/>
    </source>
</evidence>
<keyword evidence="2" id="KW-0472">Membrane</keyword>
<evidence type="ECO:0000313" key="4">
    <source>
        <dbReference type="Proteomes" id="UP001162640"/>
    </source>
</evidence>
<proteinExistence type="predicted"/>
<feature type="transmembrane region" description="Helical" evidence="2">
    <location>
        <begin position="29"/>
        <end position="51"/>
    </location>
</feature>
<reference evidence="4" key="1">
    <citation type="journal article" date="2023" name="Commun. Biol.">
        <title>Genome analysis of Parmales, the sister group of diatoms, reveals the evolutionary specialization of diatoms from phago-mixotrophs to photoautotrophs.</title>
        <authorList>
            <person name="Ban H."/>
            <person name="Sato S."/>
            <person name="Yoshikawa S."/>
            <person name="Yamada K."/>
            <person name="Nakamura Y."/>
            <person name="Ichinomiya M."/>
            <person name="Sato N."/>
            <person name="Blanc-Mathieu R."/>
            <person name="Endo H."/>
            <person name="Kuwata A."/>
            <person name="Ogata H."/>
        </authorList>
    </citation>
    <scope>NUCLEOTIDE SEQUENCE [LARGE SCALE GENOMIC DNA]</scope>
</reference>
<feature type="region of interest" description="Disordered" evidence="1">
    <location>
        <begin position="316"/>
        <end position="378"/>
    </location>
</feature>
<comment type="caution">
    <text evidence="3">The sequence shown here is derived from an EMBL/GenBank/DDBJ whole genome shotgun (WGS) entry which is preliminary data.</text>
</comment>
<gene>
    <name evidence="3" type="ORF">TL16_g08625</name>
</gene>